<organism evidence="9 10">
    <name type="scientific">Cardiocondyla obscurior</name>
    <dbReference type="NCBI Taxonomy" id="286306"/>
    <lineage>
        <taxon>Eukaryota</taxon>
        <taxon>Metazoa</taxon>
        <taxon>Ecdysozoa</taxon>
        <taxon>Arthropoda</taxon>
        <taxon>Hexapoda</taxon>
        <taxon>Insecta</taxon>
        <taxon>Pterygota</taxon>
        <taxon>Neoptera</taxon>
        <taxon>Endopterygota</taxon>
        <taxon>Hymenoptera</taxon>
        <taxon>Apocrita</taxon>
        <taxon>Aculeata</taxon>
        <taxon>Formicoidea</taxon>
        <taxon>Formicidae</taxon>
        <taxon>Myrmicinae</taxon>
        <taxon>Cardiocondyla</taxon>
    </lineage>
</organism>
<comment type="subcellular location">
    <subcellularLocation>
        <location evidence="1 8">Cell membrane</location>
        <topology evidence="1 8">Multi-pass membrane protein</topology>
    </subcellularLocation>
</comment>
<feature type="transmembrane region" description="Helical" evidence="8">
    <location>
        <begin position="12"/>
        <end position="32"/>
    </location>
</feature>
<keyword evidence="5 8" id="KW-0472">Membrane</keyword>
<accession>A0AAW2EW01</accession>
<evidence type="ECO:0000256" key="6">
    <source>
        <dbReference type="ARBA" id="ARBA00023170"/>
    </source>
</evidence>
<evidence type="ECO:0000313" key="9">
    <source>
        <dbReference type="EMBL" id="KAL0107953.1"/>
    </source>
</evidence>
<dbReference type="GO" id="GO:0007165">
    <property type="term" value="P:signal transduction"/>
    <property type="evidence" value="ECO:0007669"/>
    <property type="project" value="UniProtKB-KW"/>
</dbReference>
<evidence type="ECO:0000256" key="8">
    <source>
        <dbReference type="RuleBase" id="RU363108"/>
    </source>
</evidence>
<feature type="transmembrane region" description="Helical" evidence="8">
    <location>
        <begin position="374"/>
        <end position="399"/>
    </location>
</feature>
<evidence type="ECO:0000256" key="1">
    <source>
        <dbReference type="ARBA" id="ARBA00004651"/>
    </source>
</evidence>
<sequence length="417" mass="48060">MMKKSSKSHQNSFWLLKALIIFFKIIGLATFAHRVVTRKKKLSYTFQYSECGIVYNVALSSLMIGSNYFSIPFRLYLNCENRSNLNVIFEILQTVLGTLVICTILLAYSIDQRSLVRIANQLIEIEHEINRLCCMYRPLRRQRVLCNLAVVCVLNVCLIIVLLITERLALDSGPISWLTDILPTFHVGWMLIQYFMLVTIIQANFAYVNQAIQNLTRVSTPDLRPQSLYRTRRVVGSNFTVHQLLQLRDVHYDLCEISEDISKFYSLPVLFGITFLFLTLTYNSYYSISPLLTPDEILNVCTFAINSIMWSLILIYPISLLTNIITKILNEIGKTGNMLHNLLRYAIDKETKSELKEFSLQLLHRKIQFTANGYFVLDNSFLHSLIGTVVTYLVILVQFKMGDSNSSGLHHNYTKEN</sequence>
<evidence type="ECO:0000313" key="10">
    <source>
        <dbReference type="Proteomes" id="UP001430953"/>
    </source>
</evidence>
<feature type="transmembrane region" description="Helical" evidence="8">
    <location>
        <begin position="185"/>
        <end position="207"/>
    </location>
</feature>
<feature type="transmembrane region" description="Helical" evidence="8">
    <location>
        <begin position="53"/>
        <end position="71"/>
    </location>
</feature>
<evidence type="ECO:0000256" key="4">
    <source>
        <dbReference type="ARBA" id="ARBA00022989"/>
    </source>
</evidence>
<gene>
    <name evidence="9" type="ORF">PUN28_014896</name>
</gene>
<comment type="caution">
    <text evidence="8">Lacks conserved residue(s) required for the propagation of feature annotation.</text>
</comment>
<feature type="transmembrane region" description="Helical" evidence="8">
    <location>
        <begin position="297"/>
        <end position="318"/>
    </location>
</feature>
<dbReference type="GO" id="GO:0005886">
    <property type="term" value="C:plasma membrane"/>
    <property type="evidence" value="ECO:0007669"/>
    <property type="project" value="UniProtKB-SubCell"/>
</dbReference>
<dbReference type="GO" id="GO:0030425">
    <property type="term" value="C:dendrite"/>
    <property type="evidence" value="ECO:0007669"/>
    <property type="project" value="TreeGrafter"/>
</dbReference>
<keyword evidence="6 8" id="KW-0675">Receptor</keyword>
<dbReference type="Pfam" id="PF08395">
    <property type="entry name" value="7tm_7"/>
    <property type="match status" value="1"/>
</dbReference>
<dbReference type="GO" id="GO:0007635">
    <property type="term" value="P:chemosensory behavior"/>
    <property type="evidence" value="ECO:0007669"/>
    <property type="project" value="TreeGrafter"/>
</dbReference>
<dbReference type="InterPro" id="IPR013604">
    <property type="entry name" value="7TM_chemorcpt"/>
</dbReference>
<feature type="transmembrane region" description="Helical" evidence="8">
    <location>
        <begin position="144"/>
        <end position="165"/>
    </location>
</feature>
<feature type="transmembrane region" description="Helical" evidence="8">
    <location>
        <begin position="264"/>
        <end position="285"/>
    </location>
</feature>
<protein>
    <recommendedName>
        <fullName evidence="8">Gustatory receptor</fullName>
    </recommendedName>
</protein>
<keyword evidence="4 8" id="KW-1133">Transmembrane helix</keyword>
<comment type="similarity">
    <text evidence="8">Belongs to the insect chemoreceptor superfamily. Gustatory receptor (GR) family.</text>
</comment>
<reference evidence="9 10" key="1">
    <citation type="submission" date="2023-03" db="EMBL/GenBank/DDBJ databases">
        <title>High recombination rates correlate with genetic variation in Cardiocondyla obscurior ants.</title>
        <authorList>
            <person name="Errbii M."/>
        </authorList>
    </citation>
    <scope>NUCLEOTIDE SEQUENCE [LARGE SCALE GENOMIC DNA]</scope>
    <source>
        <strain evidence="9">Alpha-2009</strain>
        <tissue evidence="9">Whole body</tissue>
    </source>
</reference>
<feature type="transmembrane region" description="Helical" evidence="8">
    <location>
        <begin position="91"/>
        <end position="110"/>
    </location>
</feature>
<evidence type="ECO:0000256" key="3">
    <source>
        <dbReference type="ARBA" id="ARBA00022692"/>
    </source>
</evidence>
<dbReference type="EMBL" id="JADYXP020000016">
    <property type="protein sequence ID" value="KAL0107953.1"/>
    <property type="molecule type" value="Genomic_DNA"/>
</dbReference>
<dbReference type="GO" id="GO:0050909">
    <property type="term" value="P:sensory perception of taste"/>
    <property type="evidence" value="ECO:0007669"/>
    <property type="project" value="InterPro"/>
</dbReference>
<dbReference type="Proteomes" id="UP001430953">
    <property type="component" value="Unassembled WGS sequence"/>
</dbReference>
<keyword evidence="10" id="KW-1185">Reference proteome</keyword>
<dbReference type="GO" id="GO:0043025">
    <property type="term" value="C:neuronal cell body"/>
    <property type="evidence" value="ECO:0007669"/>
    <property type="project" value="TreeGrafter"/>
</dbReference>
<comment type="caution">
    <text evidence="9">The sequence shown here is derived from an EMBL/GenBank/DDBJ whole genome shotgun (WGS) entry which is preliminary data.</text>
</comment>
<proteinExistence type="inferred from homology"/>
<name>A0AAW2EW01_9HYME</name>
<evidence type="ECO:0000256" key="5">
    <source>
        <dbReference type="ARBA" id="ARBA00023136"/>
    </source>
</evidence>
<keyword evidence="3 8" id="KW-0812">Transmembrane</keyword>
<dbReference type="PANTHER" id="PTHR21143">
    <property type="entry name" value="INVERTEBRATE GUSTATORY RECEPTOR"/>
    <property type="match status" value="1"/>
</dbReference>
<dbReference type="AlphaFoldDB" id="A0AAW2EW01"/>
<evidence type="ECO:0000256" key="2">
    <source>
        <dbReference type="ARBA" id="ARBA00022475"/>
    </source>
</evidence>
<comment type="function">
    <text evidence="8">Gustatory receptor which mediates acceptance or avoidance behavior, depending on its substrates.</text>
</comment>
<dbReference type="GO" id="GO:0008049">
    <property type="term" value="P:male courtship behavior"/>
    <property type="evidence" value="ECO:0007669"/>
    <property type="project" value="TreeGrafter"/>
</dbReference>
<dbReference type="PANTHER" id="PTHR21143:SF133">
    <property type="entry name" value="GUSTATORY AND PHEROMONE RECEPTOR 32A-RELATED"/>
    <property type="match status" value="1"/>
</dbReference>
<dbReference type="GO" id="GO:0030424">
    <property type="term" value="C:axon"/>
    <property type="evidence" value="ECO:0007669"/>
    <property type="project" value="TreeGrafter"/>
</dbReference>
<evidence type="ECO:0000256" key="7">
    <source>
        <dbReference type="ARBA" id="ARBA00023224"/>
    </source>
</evidence>
<keyword evidence="2 8" id="KW-1003">Cell membrane</keyword>
<keyword evidence="7 8" id="KW-0807">Transducer</keyword>